<feature type="signal peptide" evidence="1">
    <location>
        <begin position="1"/>
        <end position="25"/>
    </location>
</feature>
<dbReference type="Proteomes" id="UP000028534">
    <property type="component" value="Unassembled WGS sequence"/>
</dbReference>
<dbReference type="EMBL" id="JGVR01000001">
    <property type="protein sequence ID" value="KEZ21762.1"/>
    <property type="molecule type" value="Genomic_DNA"/>
</dbReference>
<dbReference type="eggNOG" id="ENOG5032QX6">
    <property type="taxonomic scope" value="Bacteria"/>
</dbReference>
<sequence length="216" mass="25008">MMFAMREYICPTALAMLVLPFSARAADQEAQTWISAGGVAQIDDNDRVGIETSYRLRPADDQLLQRITLDHRIADGVQLGGGFAFVTSRKQKEMRFHQQLIIDLGVLQSRTRLEQRYIDSAARPAWRLRERIQLDIPLEKQRKWFLLTSAEFFFELHKPSAVQDSELVTTRQLIGLRHVLTPQLGIQLSYMRQHSFPDDRPDEVVHVPWLAIAWRL</sequence>
<dbReference type="RefSeq" id="WP_037516395.1">
    <property type="nucleotide sequence ID" value="NZ_JGVR01000001.1"/>
</dbReference>
<keyword evidence="1" id="KW-0732">Signal</keyword>
<dbReference type="InterPro" id="IPR019619">
    <property type="entry name" value="DUF2490"/>
</dbReference>
<proteinExistence type="predicted"/>
<gene>
    <name evidence="2" type="ORF">CP98_00441</name>
</gene>
<name>A0A084EUX0_SPHYA</name>
<dbReference type="PATRIC" id="fig|13690.10.peg.454"/>
<dbReference type="AlphaFoldDB" id="A0A084EUX0"/>
<dbReference type="Pfam" id="PF10677">
    <property type="entry name" value="DUF2490"/>
    <property type="match status" value="1"/>
</dbReference>
<evidence type="ECO:0008006" key="4">
    <source>
        <dbReference type="Google" id="ProtNLM"/>
    </source>
</evidence>
<evidence type="ECO:0000256" key="1">
    <source>
        <dbReference type="SAM" id="SignalP"/>
    </source>
</evidence>
<evidence type="ECO:0000313" key="3">
    <source>
        <dbReference type="Proteomes" id="UP000028534"/>
    </source>
</evidence>
<organism evidence="2 3">
    <name type="scientific">Sphingobium yanoikuyae</name>
    <name type="common">Sphingomonas yanoikuyae</name>
    <dbReference type="NCBI Taxonomy" id="13690"/>
    <lineage>
        <taxon>Bacteria</taxon>
        <taxon>Pseudomonadati</taxon>
        <taxon>Pseudomonadota</taxon>
        <taxon>Alphaproteobacteria</taxon>
        <taxon>Sphingomonadales</taxon>
        <taxon>Sphingomonadaceae</taxon>
        <taxon>Sphingobium</taxon>
    </lineage>
</organism>
<feature type="chain" id="PRO_5001774774" description="DUF2490 domain-containing protein" evidence="1">
    <location>
        <begin position="26"/>
        <end position="216"/>
    </location>
</feature>
<reference evidence="2 3" key="1">
    <citation type="submission" date="2014-03" db="EMBL/GenBank/DDBJ databases">
        <title>Genome sequence of Sphingobium yanoikuyae B1.</title>
        <authorList>
            <person name="Gan H.M."/>
            <person name="Gan H.Y."/>
            <person name="Savka M.A."/>
        </authorList>
    </citation>
    <scope>NUCLEOTIDE SEQUENCE [LARGE SCALE GENOMIC DNA]</scope>
    <source>
        <strain evidence="2 3">B1</strain>
    </source>
</reference>
<accession>A0A084EUX0</accession>
<protein>
    <recommendedName>
        <fullName evidence="4">DUF2490 domain-containing protein</fullName>
    </recommendedName>
</protein>
<evidence type="ECO:0000313" key="2">
    <source>
        <dbReference type="EMBL" id="KEZ21762.1"/>
    </source>
</evidence>
<comment type="caution">
    <text evidence="2">The sequence shown here is derived from an EMBL/GenBank/DDBJ whole genome shotgun (WGS) entry which is preliminary data.</text>
</comment>
<dbReference type="STRING" id="13690.AX777_07345"/>